<evidence type="ECO:0000313" key="4">
    <source>
        <dbReference type="EMBL" id="MFD2098980.1"/>
    </source>
</evidence>
<feature type="domain" description="Protein FecR C-terminal" evidence="3">
    <location>
        <begin position="286"/>
        <end position="355"/>
    </location>
</feature>
<organism evidence="4 5">
    <name type="scientific">Flagellimonas iocasae</name>
    <dbReference type="NCBI Taxonomy" id="2055905"/>
    <lineage>
        <taxon>Bacteria</taxon>
        <taxon>Pseudomonadati</taxon>
        <taxon>Bacteroidota</taxon>
        <taxon>Flavobacteriia</taxon>
        <taxon>Flavobacteriales</taxon>
        <taxon>Flavobacteriaceae</taxon>
        <taxon>Flagellimonas</taxon>
    </lineage>
</organism>
<keyword evidence="1" id="KW-0812">Transmembrane</keyword>
<dbReference type="InterPro" id="IPR032508">
    <property type="entry name" value="FecR_C"/>
</dbReference>
<dbReference type="PANTHER" id="PTHR30273:SF2">
    <property type="entry name" value="PROTEIN FECR"/>
    <property type="match status" value="1"/>
</dbReference>
<dbReference type="Gene3D" id="3.55.50.30">
    <property type="match status" value="1"/>
</dbReference>
<keyword evidence="5" id="KW-1185">Reference proteome</keyword>
<evidence type="ECO:0000259" key="3">
    <source>
        <dbReference type="Pfam" id="PF16344"/>
    </source>
</evidence>
<dbReference type="Pfam" id="PF16344">
    <property type="entry name" value="FecR_C"/>
    <property type="match status" value="1"/>
</dbReference>
<dbReference type="PANTHER" id="PTHR30273">
    <property type="entry name" value="PERIPLASMIC SIGNAL SENSOR AND SIGMA FACTOR ACTIVATOR FECR-RELATED"/>
    <property type="match status" value="1"/>
</dbReference>
<dbReference type="Gene3D" id="2.60.120.1440">
    <property type="match status" value="1"/>
</dbReference>
<protein>
    <submittedName>
        <fullName evidence="4">FecR family protein</fullName>
    </submittedName>
</protein>
<dbReference type="Pfam" id="PF04773">
    <property type="entry name" value="FecR"/>
    <property type="match status" value="1"/>
</dbReference>
<evidence type="ECO:0000313" key="5">
    <source>
        <dbReference type="Proteomes" id="UP001597342"/>
    </source>
</evidence>
<gene>
    <name evidence="4" type="ORF">ACFSJE_04285</name>
</gene>
<reference evidence="5" key="1">
    <citation type="journal article" date="2019" name="Int. J. Syst. Evol. Microbiol.">
        <title>The Global Catalogue of Microorganisms (GCM) 10K type strain sequencing project: providing services to taxonomists for standard genome sequencing and annotation.</title>
        <authorList>
            <consortium name="The Broad Institute Genomics Platform"/>
            <consortium name="The Broad Institute Genome Sequencing Center for Infectious Disease"/>
            <person name="Wu L."/>
            <person name="Ma J."/>
        </authorList>
    </citation>
    <scope>NUCLEOTIDE SEQUENCE [LARGE SCALE GENOMIC DNA]</scope>
    <source>
        <strain evidence="5">JCM 3389</strain>
    </source>
</reference>
<dbReference type="EMBL" id="JBHUHU010000001">
    <property type="protein sequence ID" value="MFD2098980.1"/>
    <property type="molecule type" value="Genomic_DNA"/>
</dbReference>
<sequence length="357" mass="41187">MAEQEQNIFNHLILNKGFIEWVRNPNEASDFFWEKWLKEKPAHSQEFYRAKAFVEKMWHEDNQMSNSELDDLLGKIIQKENTTDGNRGSSRKIFSANVTPAIKKLANYAAVFAIVITTLLIYDTLTAEKTATEAMEVVEWEIISNPKGKRSKITLPDGTLVDLNYESTLKYPKKFDSKTRLVELHGEAFFDVVHIDDYPFIVKTDMLETEVFGTSFNINSFSYLDDLDISLVTGKVKVRKTAEDAIATDSIFLSPGEQVQFNKVSREMVKNEFDVETAIAWKNGTLIFKEVGFDDFIVKLERWYGVNFHIKGTPPKNWSLNGTYQNEKIEDILRGIKFIYGMNYNYDHQGKNITITF</sequence>
<dbReference type="InterPro" id="IPR006860">
    <property type="entry name" value="FecR"/>
</dbReference>
<keyword evidence="1" id="KW-0472">Membrane</keyword>
<feature type="domain" description="FecR protein" evidence="2">
    <location>
        <begin position="146"/>
        <end position="237"/>
    </location>
</feature>
<evidence type="ECO:0000256" key="1">
    <source>
        <dbReference type="SAM" id="Phobius"/>
    </source>
</evidence>
<evidence type="ECO:0000259" key="2">
    <source>
        <dbReference type="Pfam" id="PF04773"/>
    </source>
</evidence>
<dbReference type="RefSeq" id="WP_379829745.1">
    <property type="nucleotide sequence ID" value="NZ_JBHUHU010000001.1"/>
</dbReference>
<name>A0ABW4XVT8_9FLAO</name>
<comment type="caution">
    <text evidence="4">The sequence shown here is derived from an EMBL/GenBank/DDBJ whole genome shotgun (WGS) entry which is preliminary data.</text>
</comment>
<dbReference type="InterPro" id="IPR012373">
    <property type="entry name" value="Ferrdict_sens_TM"/>
</dbReference>
<proteinExistence type="predicted"/>
<accession>A0ABW4XVT8</accession>
<keyword evidence="1" id="KW-1133">Transmembrane helix</keyword>
<dbReference type="Proteomes" id="UP001597342">
    <property type="component" value="Unassembled WGS sequence"/>
</dbReference>
<dbReference type="PIRSF" id="PIRSF018266">
    <property type="entry name" value="FecR"/>
    <property type="match status" value="1"/>
</dbReference>
<feature type="transmembrane region" description="Helical" evidence="1">
    <location>
        <begin position="105"/>
        <end position="122"/>
    </location>
</feature>